<keyword evidence="2 3" id="KW-0732">Signal</keyword>
<feature type="chain" id="PRO_5012296319" description="Imelysin-like domain-containing protein" evidence="3">
    <location>
        <begin position="24"/>
        <end position="379"/>
    </location>
</feature>
<gene>
    <name evidence="5" type="ORF">SAMN02745157_1699</name>
</gene>
<organism evidence="5 6">
    <name type="scientific">Kaistia soli DSM 19436</name>
    <dbReference type="NCBI Taxonomy" id="1122133"/>
    <lineage>
        <taxon>Bacteria</taxon>
        <taxon>Pseudomonadati</taxon>
        <taxon>Pseudomonadota</taxon>
        <taxon>Alphaproteobacteria</taxon>
        <taxon>Hyphomicrobiales</taxon>
        <taxon>Kaistiaceae</taxon>
        <taxon>Kaistia</taxon>
    </lineage>
</organism>
<feature type="domain" description="Imelysin-like" evidence="4">
    <location>
        <begin position="63"/>
        <end position="357"/>
    </location>
</feature>
<dbReference type="CDD" id="cd14659">
    <property type="entry name" value="Imelysin-like_IPPA"/>
    <property type="match status" value="1"/>
</dbReference>
<dbReference type="GO" id="GO:0030313">
    <property type="term" value="C:cell envelope"/>
    <property type="evidence" value="ECO:0007669"/>
    <property type="project" value="UniProtKB-SubCell"/>
</dbReference>
<accession>A0A1M4Z368</accession>
<feature type="signal peptide" evidence="3">
    <location>
        <begin position="1"/>
        <end position="23"/>
    </location>
</feature>
<dbReference type="STRING" id="1122133.SAMN02745157_1699"/>
<sequence>MIAITKRFLLLSPLALLARKAFAAASGEPQDLGPEPPVVAVTPPPLTPAALDAVTKRAVEGYILPAYQDLAAATSKLVTAVNAVAPTAPGAPDEATRAAFAAVVAAFAKVDFLRFGPMAEEGRLEKFSYYPDRHGTGARQLRRMLATPDPAQLAPGAVAKLSAAVQGLPALESLIFAADSDSETRAYRWSLAAAIAGNLDTIAHNTLDGWTKTGGWQALMEQPGGSNIVYRDSEEPVIEILKAITTGLLQIRDQRMLPALGENFAAAKPNRAAFVASGNALAYLAASGAAIEDIARTSDLFSLTPTEAPKLGAESSAGFAAYRAGLAASATWQQAFADAANYKHLRDAFDALKTLEDLYSFRFPSEAGISPGFNALDGD</sequence>
<protein>
    <recommendedName>
        <fullName evidence="4">Imelysin-like domain-containing protein</fullName>
    </recommendedName>
</protein>
<evidence type="ECO:0000259" key="4">
    <source>
        <dbReference type="Pfam" id="PF09375"/>
    </source>
</evidence>
<dbReference type="EMBL" id="FQUP01000001">
    <property type="protein sequence ID" value="SHF12405.1"/>
    <property type="molecule type" value="Genomic_DNA"/>
</dbReference>
<evidence type="ECO:0000313" key="6">
    <source>
        <dbReference type="Proteomes" id="UP000184485"/>
    </source>
</evidence>
<dbReference type="Gene3D" id="1.20.1420.20">
    <property type="entry name" value="M75 peptidase, HXXE motif"/>
    <property type="match status" value="1"/>
</dbReference>
<dbReference type="RefSeq" id="WP_073052223.1">
    <property type="nucleotide sequence ID" value="NZ_FQUP01000001.1"/>
</dbReference>
<reference evidence="5 6" key="1">
    <citation type="submission" date="2016-11" db="EMBL/GenBank/DDBJ databases">
        <authorList>
            <person name="Jaros S."/>
            <person name="Januszkiewicz K."/>
            <person name="Wedrychowicz H."/>
        </authorList>
    </citation>
    <scope>NUCLEOTIDE SEQUENCE [LARGE SCALE GENOMIC DNA]</scope>
    <source>
        <strain evidence="5 6">DSM 19436</strain>
    </source>
</reference>
<evidence type="ECO:0000256" key="3">
    <source>
        <dbReference type="SAM" id="SignalP"/>
    </source>
</evidence>
<dbReference type="Pfam" id="PF09375">
    <property type="entry name" value="Peptidase_M75"/>
    <property type="match status" value="1"/>
</dbReference>
<dbReference type="InterPro" id="IPR038352">
    <property type="entry name" value="Imelysin_sf"/>
</dbReference>
<dbReference type="Proteomes" id="UP000184485">
    <property type="component" value="Unassembled WGS sequence"/>
</dbReference>
<dbReference type="InterPro" id="IPR018976">
    <property type="entry name" value="Imelysin-like"/>
</dbReference>
<dbReference type="OrthoDB" id="5729110at2"/>
<comment type="subcellular location">
    <subcellularLocation>
        <location evidence="1">Cell envelope</location>
    </subcellularLocation>
</comment>
<name>A0A1M4Z368_9HYPH</name>
<keyword evidence="6" id="KW-1185">Reference proteome</keyword>
<evidence type="ECO:0000256" key="1">
    <source>
        <dbReference type="ARBA" id="ARBA00004196"/>
    </source>
</evidence>
<proteinExistence type="predicted"/>
<evidence type="ECO:0000256" key="2">
    <source>
        <dbReference type="ARBA" id="ARBA00022729"/>
    </source>
</evidence>
<dbReference type="AlphaFoldDB" id="A0A1M4Z368"/>
<dbReference type="InterPro" id="IPR034984">
    <property type="entry name" value="Imelysin-like_IPPA"/>
</dbReference>
<evidence type="ECO:0000313" key="5">
    <source>
        <dbReference type="EMBL" id="SHF12405.1"/>
    </source>
</evidence>